<keyword evidence="2" id="KW-0472">Membrane</keyword>
<sequence length="105" mass="11145">MSDETAPVRSTAPDPSANGHAGRSRTPAQIEAELAATRERLAATVDSLVDRVHPKTLAARGVASAKDAVVDEYGGLRTERLVKFAAVAGGAIVALIVLRRIFRRR</sequence>
<comment type="caution">
    <text evidence="3">The sequence shown here is derived from an EMBL/GenBank/DDBJ whole genome shotgun (WGS) entry which is preliminary data.</text>
</comment>
<reference evidence="4" key="1">
    <citation type="journal article" date="2019" name="Int. J. Syst. Evol. Microbiol.">
        <title>The Global Catalogue of Microorganisms (GCM) 10K type strain sequencing project: providing services to taxonomists for standard genome sequencing and annotation.</title>
        <authorList>
            <consortium name="The Broad Institute Genomics Platform"/>
            <consortium name="The Broad Institute Genome Sequencing Center for Infectious Disease"/>
            <person name="Wu L."/>
            <person name="Ma J."/>
        </authorList>
    </citation>
    <scope>NUCLEOTIDE SEQUENCE [LARGE SCALE GENOMIC DNA]</scope>
    <source>
        <strain evidence="4">CGMCC 4.7241</strain>
    </source>
</reference>
<dbReference type="Proteomes" id="UP001595699">
    <property type="component" value="Unassembled WGS sequence"/>
</dbReference>
<evidence type="ECO:0000256" key="2">
    <source>
        <dbReference type="SAM" id="Phobius"/>
    </source>
</evidence>
<protein>
    <submittedName>
        <fullName evidence="3">DUF3618 domain-containing protein</fullName>
    </submittedName>
</protein>
<gene>
    <name evidence="3" type="ORF">ACFOUW_37750</name>
</gene>
<keyword evidence="2" id="KW-1133">Transmembrane helix</keyword>
<name>A0ABV7YNN5_9ACTN</name>
<dbReference type="RefSeq" id="WP_307782403.1">
    <property type="nucleotide sequence ID" value="NZ_JAFBCM010000001.1"/>
</dbReference>
<dbReference type="InterPro" id="IPR022062">
    <property type="entry name" value="DUF3618"/>
</dbReference>
<keyword evidence="2" id="KW-0812">Transmembrane</keyword>
<feature type="region of interest" description="Disordered" evidence="1">
    <location>
        <begin position="1"/>
        <end position="27"/>
    </location>
</feature>
<feature type="transmembrane region" description="Helical" evidence="2">
    <location>
        <begin position="81"/>
        <end position="102"/>
    </location>
</feature>
<dbReference type="Pfam" id="PF12277">
    <property type="entry name" value="DUF3618"/>
    <property type="match status" value="1"/>
</dbReference>
<evidence type="ECO:0000256" key="1">
    <source>
        <dbReference type="SAM" id="MobiDB-lite"/>
    </source>
</evidence>
<accession>A0ABV7YNN5</accession>
<dbReference type="EMBL" id="JBHRZH010000056">
    <property type="protein sequence ID" value="MFC3766623.1"/>
    <property type="molecule type" value="Genomic_DNA"/>
</dbReference>
<evidence type="ECO:0000313" key="3">
    <source>
        <dbReference type="EMBL" id="MFC3766623.1"/>
    </source>
</evidence>
<keyword evidence="4" id="KW-1185">Reference proteome</keyword>
<evidence type="ECO:0000313" key="4">
    <source>
        <dbReference type="Proteomes" id="UP001595699"/>
    </source>
</evidence>
<proteinExistence type="predicted"/>
<organism evidence="3 4">
    <name type="scientific">Tenggerimyces flavus</name>
    <dbReference type="NCBI Taxonomy" id="1708749"/>
    <lineage>
        <taxon>Bacteria</taxon>
        <taxon>Bacillati</taxon>
        <taxon>Actinomycetota</taxon>
        <taxon>Actinomycetes</taxon>
        <taxon>Propionibacteriales</taxon>
        <taxon>Nocardioidaceae</taxon>
        <taxon>Tenggerimyces</taxon>
    </lineage>
</organism>